<dbReference type="InterPro" id="IPR001138">
    <property type="entry name" value="Zn2Cys6_DnaBD"/>
</dbReference>
<keyword evidence="5" id="KW-1185">Reference proteome</keyword>
<evidence type="ECO:0000256" key="2">
    <source>
        <dbReference type="SAM" id="MobiDB-lite"/>
    </source>
</evidence>
<dbReference type="InterPro" id="IPR036864">
    <property type="entry name" value="Zn2-C6_fun-type_DNA-bd_sf"/>
</dbReference>
<reference evidence="5" key="1">
    <citation type="journal article" date="2014" name="Genome Announc.">
        <title>Genome sequence and annotation of Acremonium chrysogenum, producer of the beta-lactam antibiotic cephalosporin C.</title>
        <authorList>
            <person name="Terfehr D."/>
            <person name="Dahlmann T.A."/>
            <person name="Specht T."/>
            <person name="Zadra I."/>
            <person name="Kuernsteiner H."/>
            <person name="Kueck U."/>
        </authorList>
    </citation>
    <scope>NUCLEOTIDE SEQUENCE [LARGE SCALE GENOMIC DNA]</scope>
    <source>
        <strain evidence="5">ATCC 11550 / CBS 779.69 / DSM 880 / IAM 14645 / JCM 23072 / IMI 49137</strain>
    </source>
</reference>
<dbReference type="PROSITE" id="PS50048">
    <property type="entry name" value="ZN2_CY6_FUNGAL_2"/>
    <property type="match status" value="1"/>
</dbReference>
<evidence type="ECO:0000256" key="1">
    <source>
        <dbReference type="ARBA" id="ARBA00023242"/>
    </source>
</evidence>
<evidence type="ECO:0000259" key="3">
    <source>
        <dbReference type="PROSITE" id="PS50048"/>
    </source>
</evidence>
<accession>A0A086SV85</accession>
<gene>
    <name evidence="4" type="ORF">ACRE_082720</name>
</gene>
<organism evidence="4 5">
    <name type="scientific">Hapsidospora chrysogenum (strain ATCC 11550 / CBS 779.69 / DSM 880 / IAM 14645 / JCM 23072 / IMI 49137)</name>
    <name type="common">Acremonium chrysogenum</name>
    <dbReference type="NCBI Taxonomy" id="857340"/>
    <lineage>
        <taxon>Eukaryota</taxon>
        <taxon>Fungi</taxon>
        <taxon>Dikarya</taxon>
        <taxon>Ascomycota</taxon>
        <taxon>Pezizomycotina</taxon>
        <taxon>Sordariomycetes</taxon>
        <taxon>Hypocreomycetidae</taxon>
        <taxon>Hypocreales</taxon>
        <taxon>Bionectriaceae</taxon>
        <taxon>Hapsidospora</taxon>
    </lineage>
</organism>
<evidence type="ECO:0000313" key="5">
    <source>
        <dbReference type="Proteomes" id="UP000029964"/>
    </source>
</evidence>
<dbReference type="CDD" id="cd00067">
    <property type="entry name" value="GAL4"/>
    <property type="match status" value="1"/>
</dbReference>
<protein>
    <submittedName>
        <fullName evidence="4">Transcription factor ACEII-like protein</fullName>
    </submittedName>
</protein>
<keyword evidence="1" id="KW-0539">Nucleus</keyword>
<dbReference type="STRING" id="857340.A0A086SV85"/>
<sequence length="399" mass="43287">MRSISSASSSAEAPRLESKLELIGTSDGSQNDQTNIVRRIPFLNSSQVMQDVAGWNPACDRCHDKKLRCPKLPGVSSCSRCAKAGAPCIYSPPTRATVAHRHAQSPLLPWSTSTDFDQMNGLTSHFDPSFINFSGAFPSPNSEPFQQQQQQEEGHRVVPPPHNGNGASDSDVTAQLAELMVSIDGISRALPANVLHASKGDVHLWADRMRQLLNTRTNLEHILNYCQQLANLYPPALQSAVTIGSVDDACSVPDCLHGYYAKSHEAGPSPSLDYALLGLLQACHLKLITAVEALVECGRFCRHVTSDMPKDREPKFDVPVARIGSFVAPTGVAASMFVSMLEELQAILAAKNRDLSSLAASVKPRLREVQVLSLQCDIIGDRTKGVMDEMNGFKKLAMS</sequence>
<dbReference type="Proteomes" id="UP000029964">
    <property type="component" value="Unassembled WGS sequence"/>
</dbReference>
<dbReference type="OrthoDB" id="2574141at2759"/>
<dbReference type="Pfam" id="PF00172">
    <property type="entry name" value="Zn_clus"/>
    <property type="match status" value="1"/>
</dbReference>
<comment type="caution">
    <text evidence="4">The sequence shown here is derived from an EMBL/GenBank/DDBJ whole genome shotgun (WGS) entry which is preliminary data.</text>
</comment>
<dbReference type="SUPFAM" id="SSF57701">
    <property type="entry name" value="Zn2/Cys6 DNA-binding domain"/>
    <property type="match status" value="1"/>
</dbReference>
<dbReference type="GO" id="GO:0008270">
    <property type="term" value="F:zinc ion binding"/>
    <property type="evidence" value="ECO:0007669"/>
    <property type="project" value="InterPro"/>
</dbReference>
<dbReference type="GO" id="GO:0000981">
    <property type="term" value="F:DNA-binding transcription factor activity, RNA polymerase II-specific"/>
    <property type="evidence" value="ECO:0007669"/>
    <property type="project" value="InterPro"/>
</dbReference>
<dbReference type="PROSITE" id="PS00463">
    <property type="entry name" value="ZN2_CY6_FUNGAL_1"/>
    <property type="match status" value="1"/>
</dbReference>
<feature type="domain" description="Zn(2)-C6 fungal-type" evidence="3">
    <location>
        <begin position="58"/>
        <end position="90"/>
    </location>
</feature>
<evidence type="ECO:0000313" key="4">
    <source>
        <dbReference type="EMBL" id="KFH41017.1"/>
    </source>
</evidence>
<name>A0A086SV85_HAPC1</name>
<dbReference type="EMBL" id="JPKY01000151">
    <property type="protein sequence ID" value="KFH41017.1"/>
    <property type="molecule type" value="Genomic_DNA"/>
</dbReference>
<dbReference type="HOGENOM" id="CLU_065605_0_0_1"/>
<dbReference type="SMART" id="SM00066">
    <property type="entry name" value="GAL4"/>
    <property type="match status" value="1"/>
</dbReference>
<proteinExistence type="predicted"/>
<feature type="region of interest" description="Disordered" evidence="2">
    <location>
        <begin position="137"/>
        <end position="170"/>
    </location>
</feature>
<dbReference type="AlphaFoldDB" id="A0A086SV85"/>
<dbReference type="Gene3D" id="4.10.240.10">
    <property type="entry name" value="Zn(2)-C6 fungal-type DNA-binding domain"/>
    <property type="match status" value="1"/>
</dbReference>